<dbReference type="GO" id="GO:0030145">
    <property type="term" value="F:manganese ion binding"/>
    <property type="evidence" value="ECO:0007669"/>
    <property type="project" value="UniProtKB-UniRule"/>
</dbReference>
<comment type="similarity">
    <text evidence="5 8">Belongs to the arginase family.</text>
</comment>
<dbReference type="InterPro" id="IPR006035">
    <property type="entry name" value="Ureohydrolase"/>
</dbReference>
<dbReference type="UniPathway" id="UPA00379">
    <property type="reaction ID" value="UER00552"/>
</dbReference>
<dbReference type="InterPro" id="IPR005923">
    <property type="entry name" value="HutG"/>
</dbReference>
<dbReference type="AlphaFoldDB" id="A0A7Z7VWK0"/>
<evidence type="ECO:0000256" key="4">
    <source>
        <dbReference type="ARBA" id="ARBA00023211"/>
    </source>
</evidence>
<evidence type="ECO:0000256" key="5">
    <source>
        <dbReference type="HAMAP-Rule" id="MF_00737"/>
    </source>
</evidence>
<comment type="function">
    <text evidence="5">Catalyzes the conversion of N-formimidoyl-L-glutamate to L-glutamate and formamide.</text>
</comment>
<dbReference type="RefSeq" id="WP_126496109.1">
    <property type="nucleotide sequence ID" value="NZ_LR962863.1"/>
</dbReference>
<evidence type="ECO:0000256" key="6">
    <source>
        <dbReference type="NCBIfam" id="TIGR01227"/>
    </source>
</evidence>
<dbReference type="GO" id="GO:0019556">
    <property type="term" value="P:L-histidine catabolic process to glutamate and formamide"/>
    <property type="evidence" value="ECO:0007669"/>
    <property type="project" value="UniProtKB-UniRule"/>
</dbReference>
<feature type="binding site" evidence="7">
    <location>
        <position position="241"/>
    </location>
    <ligand>
        <name>Mn(2+)</name>
        <dbReference type="ChEBI" id="CHEBI:29035"/>
        <label>1</label>
    </ligand>
</feature>
<reference evidence="9 11" key="2">
    <citation type="submission" date="2020-11" db="EMBL/GenBank/DDBJ databases">
        <authorList>
            <consortium name="Pathogen Informatics"/>
        </authorList>
    </citation>
    <scope>NUCLEOTIDE SEQUENCE [LARGE SCALE GENOMIC DNA]</scope>
    <source>
        <strain evidence="9 11">NCTC12218</strain>
    </source>
</reference>
<feature type="binding site" evidence="5 7">
    <location>
        <position position="152"/>
    </location>
    <ligand>
        <name>Mn(2+)</name>
        <dbReference type="ChEBI" id="CHEBI:29035"/>
        <label>1</label>
    </ligand>
</feature>
<feature type="binding site" evidence="5 7">
    <location>
        <position position="156"/>
    </location>
    <ligand>
        <name>Mn(2+)</name>
        <dbReference type="ChEBI" id="CHEBI:29035"/>
        <label>1</label>
    </ligand>
</feature>
<feature type="binding site" evidence="5">
    <location>
        <position position="152"/>
    </location>
    <ligand>
        <name>Mn(2+)</name>
        <dbReference type="ChEBI" id="CHEBI:29035"/>
        <label>2</label>
    </ligand>
</feature>
<keyword evidence="1 5" id="KW-0479">Metal-binding</keyword>
<comment type="catalytic activity">
    <reaction evidence="5">
        <text>N-formimidoyl-L-glutamate + H2O = formamide + L-glutamate</text>
        <dbReference type="Rhea" id="RHEA:22492"/>
        <dbReference type="ChEBI" id="CHEBI:15377"/>
        <dbReference type="ChEBI" id="CHEBI:16397"/>
        <dbReference type="ChEBI" id="CHEBI:29985"/>
        <dbReference type="ChEBI" id="CHEBI:58928"/>
        <dbReference type="EC" id="3.5.3.8"/>
    </reaction>
</comment>
<dbReference type="GO" id="GO:0019557">
    <property type="term" value="P:L-histidine catabolic process to glutamate and formate"/>
    <property type="evidence" value="ECO:0007669"/>
    <property type="project" value="UniProtKB-UniPathway"/>
</dbReference>
<accession>A0A7Z7VWK0</accession>
<comment type="pathway">
    <text evidence="5">Amino-acid degradation; L-histidine degradation into L-glutamate; L-glutamate from N-formimidoyl-L-glutamate (hydrolase route): step 1/1.</text>
</comment>
<dbReference type="GO" id="GO:0050415">
    <property type="term" value="F:formimidoylglutamase activity"/>
    <property type="evidence" value="ECO:0007669"/>
    <property type="project" value="UniProtKB-UniRule"/>
</dbReference>
<feature type="binding site" evidence="5">
    <location>
        <position position="239"/>
    </location>
    <ligand>
        <name>Mn(2+)</name>
        <dbReference type="ChEBI" id="CHEBI:29035"/>
        <label>2</label>
    </ligand>
</feature>
<evidence type="ECO:0000313" key="10">
    <source>
        <dbReference type="EMBL" id="SUM87273.1"/>
    </source>
</evidence>
<dbReference type="SUPFAM" id="SSF52768">
    <property type="entry name" value="Arginase/deacetylase"/>
    <property type="match status" value="1"/>
</dbReference>
<dbReference type="PANTHER" id="PTHR11358">
    <property type="entry name" value="ARGINASE/AGMATINASE"/>
    <property type="match status" value="1"/>
</dbReference>
<dbReference type="EMBL" id="UHEF01000001">
    <property type="protein sequence ID" value="SUM87273.1"/>
    <property type="molecule type" value="Genomic_DNA"/>
</dbReference>
<organism evidence="10">
    <name type="scientific">Staphylococcus schleiferi</name>
    <dbReference type="NCBI Taxonomy" id="1295"/>
    <lineage>
        <taxon>Bacteria</taxon>
        <taxon>Bacillati</taxon>
        <taxon>Bacillota</taxon>
        <taxon>Bacilli</taxon>
        <taxon>Bacillales</taxon>
        <taxon>Staphylococcaceae</taxon>
        <taxon>Staphylococcus</taxon>
    </lineage>
</organism>
<dbReference type="GO" id="GO:0033389">
    <property type="term" value="P:putrescine biosynthetic process from arginine, via agmatine"/>
    <property type="evidence" value="ECO:0007669"/>
    <property type="project" value="TreeGrafter"/>
</dbReference>
<dbReference type="PANTHER" id="PTHR11358:SF35">
    <property type="entry name" value="FORMIMIDOYLGLUTAMASE"/>
    <property type="match status" value="1"/>
</dbReference>
<dbReference type="Pfam" id="PF00491">
    <property type="entry name" value="Arginase"/>
    <property type="match status" value="1"/>
</dbReference>
<protein>
    <recommendedName>
        <fullName evidence="5 6">Formimidoylglutamase</fullName>
        <ecNumber evidence="5 6">3.5.3.8</ecNumber>
    </recommendedName>
    <alternativeName>
        <fullName evidence="5">Formiminoglutamase</fullName>
    </alternativeName>
    <alternativeName>
        <fullName evidence="5">Formiminoglutamate hydrolase</fullName>
    </alternativeName>
</protein>
<dbReference type="InterPro" id="IPR023696">
    <property type="entry name" value="Ureohydrolase_dom_sf"/>
</dbReference>
<evidence type="ECO:0000256" key="2">
    <source>
        <dbReference type="ARBA" id="ARBA00022801"/>
    </source>
</evidence>
<sequence length="312" mass="34611">MYQKPNQELWTGRLDSETDQRAFRQFQTIQLAHIEEVAQQQADVALFGYAIDEGVRLNQGRVGAKDGPDAIKRAFAGLPASTSLNIVDYGNWTHSADTLFASQQKFGHYVHQLLQQHQRTFLLGGGHDIAYAQYLGVRAAYPDQSIGVINIDAHFDNRYEAHSTSGTSFRQMLTEDENLDYFVLGIQRPPNTQALFDYAEETDTAYVLAEELVGQIGPPVKDKIDHFINAHDVILFTICMDVVDSAFAPGVSAAAVLGLTPYTVLDLARRILESPKVTSVSIAETNPKYDVDQRTAKLVAHLLSHFIHCSAS</sequence>
<evidence type="ECO:0000256" key="7">
    <source>
        <dbReference type="PIRSR" id="PIRSR036979-1"/>
    </source>
</evidence>
<dbReference type="Proteomes" id="UP000264146">
    <property type="component" value="Chromosome"/>
</dbReference>
<feature type="binding site" evidence="7">
    <location>
        <position position="154"/>
    </location>
    <ligand>
        <name>Mn(2+)</name>
        <dbReference type="ChEBI" id="CHEBI:29035"/>
        <label>1</label>
    </ligand>
</feature>
<gene>
    <name evidence="10" type="primary">hutG_1</name>
    <name evidence="5" type="synonym">hutG</name>
    <name evidence="10" type="ORF">NCTC12218_00563</name>
</gene>
<evidence type="ECO:0000256" key="8">
    <source>
        <dbReference type="PROSITE-ProRule" id="PRU00742"/>
    </source>
</evidence>
<evidence type="ECO:0000256" key="1">
    <source>
        <dbReference type="ARBA" id="ARBA00022723"/>
    </source>
</evidence>
<reference evidence="10" key="1">
    <citation type="submission" date="2018-06" db="EMBL/GenBank/DDBJ databases">
        <authorList>
            <consortium name="Pathogen Informatics"/>
            <person name="Doyle S."/>
        </authorList>
    </citation>
    <scope>NUCLEOTIDE SEQUENCE [LARGE SCALE GENOMIC DNA]</scope>
    <source>
        <strain evidence="10">NCTC12218</strain>
    </source>
</reference>
<keyword evidence="3 5" id="KW-0369">Histidine metabolism</keyword>
<dbReference type="EMBL" id="LR962863">
    <property type="protein sequence ID" value="CAD7358977.1"/>
    <property type="molecule type" value="Genomic_DNA"/>
</dbReference>
<dbReference type="Gene3D" id="3.40.800.10">
    <property type="entry name" value="Ureohydrolase domain"/>
    <property type="match status" value="1"/>
</dbReference>
<dbReference type="PROSITE" id="PS51409">
    <property type="entry name" value="ARGINASE_2"/>
    <property type="match status" value="1"/>
</dbReference>
<feature type="binding site" evidence="5 7">
    <location>
        <position position="239"/>
    </location>
    <ligand>
        <name>Mn(2+)</name>
        <dbReference type="ChEBI" id="CHEBI:29035"/>
        <label>1</label>
    </ligand>
</feature>
<feature type="binding site" evidence="5 7">
    <location>
        <position position="127"/>
    </location>
    <ligand>
        <name>Mn(2+)</name>
        <dbReference type="ChEBI" id="CHEBI:29035"/>
        <label>1</label>
    </ligand>
</feature>
<dbReference type="EC" id="3.5.3.8" evidence="5 6"/>
<keyword evidence="4 5" id="KW-0464">Manganese</keyword>
<dbReference type="PIRSF" id="PIRSF036979">
    <property type="entry name" value="Arginase"/>
    <property type="match status" value="1"/>
</dbReference>
<proteinExistence type="inferred from homology"/>
<name>A0A7Z7VWK0_STASC</name>
<dbReference type="NCBIfam" id="TIGR01227">
    <property type="entry name" value="hutG"/>
    <property type="match status" value="1"/>
</dbReference>
<comment type="cofactor">
    <cofactor evidence="5 7">
        <name>Mn(2+)</name>
        <dbReference type="ChEBI" id="CHEBI:29035"/>
    </cofactor>
    <text evidence="5 7">Binds 2 manganese ions per subunit.</text>
</comment>
<evidence type="ECO:0000313" key="9">
    <source>
        <dbReference type="EMBL" id="CAD7358977.1"/>
    </source>
</evidence>
<feature type="binding site" evidence="5">
    <location>
        <position position="154"/>
    </location>
    <ligand>
        <name>Mn(2+)</name>
        <dbReference type="ChEBI" id="CHEBI:29035"/>
        <label>2</label>
    </ligand>
</feature>
<dbReference type="GO" id="GO:0008783">
    <property type="term" value="F:agmatinase activity"/>
    <property type="evidence" value="ECO:0007669"/>
    <property type="project" value="TreeGrafter"/>
</dbReference>
<dbReference type="CDD" id="cd09988">
    <property type="entry name" value="Formimidoylglutamase"/>
    <property type="match status" value="1"/>
</dbReference>
<feature type="binding site" evidence="5">
    <location>
        <position position="241"/>
    </location>
    <ligand>
        <name>Mn(2+)</name>
        <dbReference type="ChEBI" id="CHEBI:29035"/>
        <label>2</label>
    </ligand>
</feature>
<evidence type="ECO:0000313" key="11">
    <source>
        <dbReference type="Proteomes" id="UP000264146"/>
    </source>
</evidence>
<keyword evidence="2 5" id="KW-0378">Hydrolase</keyword>
<evidence type="ECO:0000256" key="3">
    <source>
        <dbReference type="ARBA" id="ARBA00022808"/>
    </source>
</evidence>
<dbReference type="HAMAP" id="MF_00737">
    <property type="entry name" value="Formimidoylglutam"/>
    <property type="match status" value="1"/>
</dbReference>